<dbReference type="Pfam" id="PF12541">
    <property type="entry name" value="DUF3737"/>
    <property type="match status" value="1"/>
</dbReference>
<comment type="caution">
    <text evidence="1">The sequence shown here is derived from an EMBL/GenBank/DDBJ whole genome shotgun (WGS) entry which is preliminary data.</text>
</comment>
<evidence type="ECO:0000313" key="2">
    <source>
        <dbReference type="Proteomes" id="UP000051085"/>
    </source>
</evidence>
<dbReference type="GeneID" id="87978816"/>
<accession>A0A922TMU8</accession>
<dbReference type="SUPFAM" id="SSF51126">
    <property type="entry name" value="Pectin lyase-like"/>
    <property type="match status" value="1"/>
</dbReference>
<evidence type="ECO:0000313" key="1">
    <source>
        <dbReference type="EMBL" id="KRM35444.1"/>
    </source>
</evidence>
<evidence type="ECO:0008006" key="3">
    <source>
        <dbReference type="Google" id="ProtNLM"/>
    </source>
</evidence>
<protein>
    <recommendedName>
        <fullName evidence="3">DUF3737 family protein</fullName>
    </recommendedName>
</protein>
<dbReference type="InterPro" id="IPR022208">
    <property type="entry name" value="DUF3737"/>
</dbReference>
<dbReference type="RefSeq" id="WP_057808333.1">
    <property type="nucleotide sequence ID" value="NZ_AZGO01000065.1"/>
</dbReference>
<dbReference type="InterPro" id="IPR011050">
    <property type="entry name" value="Pectin_lyase_fold/virulence"/>
</dbReference>
<proteinExistence type="predicted"/>
<dbReference type="Proteomes" id="UP000051085">
    <property type="component" value="Unassembled WGS sequence"/>
</dbReference>
<organism evidence="1 2">
    <name type="scientific">Limosilactobacillus pontis DSM 8475</name>
    <dbReference type="NCBI Taxonomy" id="1423794"/>
    <lineage>
        <taxon>Bacteria</taxon>
        <taxon>Bacillati</taxon>
        <taxon>Bacillota</taxon>
        <taxon>Bacilli</taxon>
        <taxon>Lactobacillales</taxon>
        <taxon>Lactobacillaceae</taxon>
        <taxon>Limosilactobacillus</taxon>
    </lineage>
</organism>
<gene>
    <name evidence="1" type="ORF">FD34_GL000958</name>
</gene>
<dbReference type="EMBL" id="AZGO01000065">
    <property type="protein sequence ID" value="KRM35444.1"/>
    <property type="molecule type" value="Genomic_DNA"/>
</dbReference>
<reference evidence="1 2" key="1">
    <citation type="journal article" date="2015" name="Genome Announc.">
        <title>Expanding the biotechnology potential of lactobacilli through comparative genomics of 213 strains and associated genera.</title>
        <authorList>
            <person name="Sun Z."/>
            <person name="Harris H.M."/>
            <person name="McCann A."/>
            <person name="Guo C."/>
            <person name="Argimon S."/>
            <person name="Zhang W."/>
            <person name="Yang X."/>
            <person name="Jeffery I.B."/>
            <person name="Cooney J.C."/>
            <person name="Kagawa T.F."/>
            <person name="Liu W."/>
            <person name="Song Y."/>
            <person name="Salvetti E."/>
            <person name="Wrobel A."/>
            <person name="Rasinkangas P."/>
            <person name="Parkhill J."/>
            <person name="Rea M.C."/>
            <person name="O'Sullivan O."/>
            <person name="Ritari J."/>
            <person name="Douillard F.P."/>
            <person name="Paul Ross R."/>
            <person name="Yang R."/>
            <person name="Briner A.E."/>
            <person name="Felis G.E."/>
            <person name="de Vos W.M."/>
            <person name="Barrangou R."/>
            <person name="Klaenhammer T.R."/>
            <person name="Caufield P.W."/>
            <person name="Cui Y."/>
            <person name="Zhang H."/>
            <person name="O'Toole P.W."/>
        </authorList>
    </citation>
    <scope>NUCLEOTIDE SEQUENCE [LARGE SCALE GENOMIC DNA]</scope>
    <source>
        <strain evidence="1 2">DSM 8475</strain>
    </source>
</reference>
<sequence>MKEIIDQYFDGERPLFGEHDAKLIRTTFGKGESPLKNAHDLELNKVIFQWKYPLWYDQHVKVDDSIWETMSRSGIWYTKDIEINNSAIQAPKQFRRCDDIRLNNVHFGDAEETMWSCRNIKMNNVQVNGDYFGINSENIYADHLNIIGNYAFDGAKNVEIHNSTMVTKDNFWNCENVVVYDSFLNGEYLAWNTNHITLINCTIESDQGLCYTKNLTMKNCRLLHTDLAFEYCENIDAEINSDIESVKNPISGKIKAHHIDEIIMDPHEIDPSKTTIITDDDSDQHVKQH</sequence>
<dbReference type="AlphaFoldDB" id="A0A922TMU8"/>
<name>A0A922TMU8_9LACO</name>